<dbReference type="RefSeq" id="WP_185254116.1">
    <property type="nucleotide sequence ID" value="NZ_JACKXE010000001.1"/>
</dbReference>
<dbReference type="AlphaFoldDB" id="A0A7X0RJ74"/>
<comment type="caution">
    <text evidence="3">The sequence shown here is derived from an EMBL/GenBank/DDBJ whole genome shotgun (WGS) entry which is preliminary data.</text>
</comment>
<dbReference type="Pfam" id="PF07452">
    <property type="entry name" value="CHRD"/>
    <property type="match status" value="1"/>
</dbReference>
<accession>A0A7X0RJ74</accession>
<keyword evidence="4" id="KW-1185">Reference proteome</keyword>
<organism evidence="3 4">
    <name type="scientific">Nocardioides luti</name>
    <dbReference type="NCBI Taxonomy" id="2761101"/>
    <lineage>
        <taxon>Bacteria</taxon>
        <taxon>Bacillati</taxon>
        <taxon>Actinomycetota</taxon>
        <taxon>Actinomycetes</taxon>
        <taxon>Propionibacteriales</taxon>
        <taxon>Nocardioidaceae</taxon>
        <taxon>Nocardioides</taxon>
    </lineage>
</organism>
<feature type="signal peptide" evidence="1">
    <location>
        <begin position="1"/>
        <end position="39"/>
    </location>
</feature>
<evidence type="ECO:0000313" key="3">
    <source>
        <dbReference type="EMBL" id="MBB6629132.1"/>
    </source>
</evidence>
<dbReference type="SMART" id="SM00754">
    <property type="entry name" value="CHRD"/>
    <property type="match status" value="1"/>
</dbReference>
<protein>
    <submittedName>
        <fullName evidence="3">CHRD domain-containing protein</fullName>
    </submittedName>
</protein>
<reference evidence="3 4" key="1">
    <citation type="submission" date="2020-08" db="EMBL/GenBank/DDBJ databases">
        <authorList>
            <person name="Seo M.-J."/>
        </authorList>
    </citation>
    <scope>NUCLEOTIDE SEQUENCE [LARGE SCALE GENOMIC DNA]</scope>
    <source>
        <strain evidence="3 4">KIGAM211</strain>
    </source>
</reference>
<sequence>MTTTPAPVRRHRTTLALAAATGAAALALTALAPAGPADAGDDARPSGATHRAAQRLEAVLRPSGDPDGSGEAHLTLNQARGRVCATITWQDVATPDSAHVHRRSDGQVVVDLSDAVTGGPRCTTGVGHRTIGRILAHPRRYYVNVHNATYPAGAIQGTLHR</sequence>
<feature type="domain" description="CHRD" evidence="2">
    <location>
        <begin position="54"/>
        <end position="161"/>
    </location>
</feature>
<feature type="chain" id="PRO_5031273194" evidence="1">
    <location>
        <begin position="40"/>
        <end position="161"/>
    </location>
</feature>
<name>A0A7X0RJ74_9ACTN</name>
<evidence type="ECO:0000313" key="4">
    <source>
        <dbReference type="Proteomes" id="UP000523955"/>
    </source>
</evidence>
<proteinExistence type="predicted"/>
<gene>
    <name evidence="3" type="ORF">H5V45_17530</name>
</gene>
<keyword evidence="1" id="KW-0732">Signal</keyword>
<dbReference type="EMBL" id="JACKXE010000001">
    <property type="protein sequence ID" value="MBB6629132.1"/>
    <property type="molecule type" value="Genomic_DNA"/>
</dbReference>
<dbReference type="InterPro" id="IPR010895">
    <property type="entry name" value="CHRD"/>
</dbReference>
<evidence type="ECO:0000256" key="1">
    <source>
        <dbReference type="SAM" id="SignalP"/>
    </source>
</evidence>
<dbReference type="Proteomes" id="UP000523955">
    <property type="component" value="Unassembled WGS sequence"/>
</dbReference>
<evidence type="ECO:0000259" key="2">
    <source>
        <dbReference type="SMART" id="SM00754"/>
    </source>
</evidence>
<dbReference type="InterPro" id="IPR006311">
    <property type="entry name" value="TAT_signal"/>
</dbReference>
<dbReference type="PROSITE" id="PS51318">
    <property type="entry name" value="TAT"/>
    <property type="match status" value="1"/>
</dbReference>